<dbReference type="SUPFAM" id="SSF46579">
    <property type="entry name" value="Prefoldin"/>
    <property type="match status" value="1"/>
</dbReference>
<dbReference type="PANTHER" id="PTHR21100:SF9">
    <property type="entry name" value="PREFOLDIN SUBUNIT 4"/>
    <property type="match status" value="1"/>
</dbReference>
<dbReference type="GO" id="GO:0006457">
    <property type="term" value="P:protein folding"/>
    <property type="evidence" value="ECO:0007669"/>
    <property type="project" value="UniProtKB-UniRule"/>
</dbReference>
<dbReference type="STRING" id="983967.A0A1E4T7I9"/>
<evidence type="ECO:0000313" key="6">
    <source>
        <dbReference type="Proteomes" id="UP000094801"/>
    </source>
</evidence>
<keyword evidence="6" id="KW-1185">Reference proteome</keyword>
<dbReference type="GO" id="GO:0051082">
    <property type="term" value="F:unfolded protein binding"/>
    <property type="evidence" value="ECO:0007669"/>
    <property type="project" value="InterPro"/>
</dbReference>
<dbReference type="InterPro" id="IPR002777">
    <property type="entry name" value="PFD_beta-like"/>
</dbReference>
<dbReference type="InterPro" id="IPR016661">
    <property type="entry name" value="PFDN4"/>
</dbReference>
<dbReference type="Proteomes" id="UP000094801">
    <property type="component" value="Unassembled WGS sequence"/>
</dbReference>
<reference evidence="6" key="1">
    <citation type="submission" date="2016-04" db="EMBL/GenBank/DDBJ databases">
        <title>Comparative genomics of biotechnologically important yeasts.</title>
        <authorList>
            <consortium name="DOE Joint Genome Institute"/>
            <person name="Riley R."/>
            <person name="Haridas S."/>
            <person name="Wolfe K.H."/>
            <person name="Lopes M.R."/>
            <person name="Hittinger C.T."/>
            <person name="Goker M."/>
            <person name="Salamov A."/>
            <person name="Wisecaver J."/>
            <person name="Long T.M."/>
            <person name="Aerts A.L."/>
            <person name="Barry K."/>
            <person name="Choi C."/>
            <person name="Clum A."/>
            <person name="Coughlan A.Y."/>
            <person name="Deshpande S."/>
            <person name="Douglass A.P."/>
            <person name="Hanson S.J."/>
            <person name="Klenk H.-P."/>
            <person name="Labutti K."/>
            <person name="Lapidus A."/>
            <person name="Lindquist E."/>
            <person name="Lipzen A."/>
            <person name="Meier-Kolthoff J.P."/>
            <person name="Ohm R.A."/>
            <person name="Otillar R.P."/>
            <person name="Pangilinan J."/>
            <person name="Peng Y."/>
            <person name="Rokas A."/>
            <person name="Rosa C.A."/>
            <person name="Scheuner C."/>
            <person name="Sibirny A.A."/>
            <person name="Slot J.C."/>
            <person name="Stielow J.B."/>
            <person name="Sun H."/>
            <person name="Kurtzman C.P."/>
            <person name="Blackwell M."/>
            <person name="Grigoriev I.V."/>
            <person name="Jeffries T.W."/>
        </authorList>
    </citation>
    <scope>NUCLEOTIDE SEQUENCE [LARGE SCALE GENOMIC DNA]</scope>
    <source>
        <strain evidence="6">NRRL YB-2248</strain>
    </source>
</reference>
<name>A0A1E4T7I9_9ASCO</name>
<dbReference type="Pfam" id="PF01920">
    <property type="entry name" value="Prefoldin_2"/>
    <property type="match status" value="1"/>
</dbReference>
<dbReference type="OrthoDB" id="10250441at2759"/>
<gene>
    <name evidence="5" type="ORF">CANARDRAFT_227892</name>
</gene>
<evidence type="ECO:0000256" key="3">
    <source>
        <dbReference type="PIRNR" id="PIRNR016477"/>
    </source>
</evidence>
<dbReference type="AlphaFoldDB" id="A0A1E4T7I9"/>
<comment type="subunit">
    <text evidence="3">Heterohexamer of two PFD-alpha type and four PFD-beta type subunits.</text>
</comment>
<dbReference type="EMBL" id="KV453847">
    <property type="protein sequence ID" value="ODV87705.1"/>
    <property type="molecule type" value="Genomic_DNA"/>
</dbReference>
<dbReference type="CDD" id="cd23165">
    <property type="entry name" value="Prefoldin_4"/>
    <property type="match status" value="1"/>
</dbReference>
<dbReference type="PIRSF" id="PIRSF016477">
    <property type="entry name" value="Prefoldin_subunit_4"/>
    <property type="match status" value="1"/>
</dbReference>
<accession>A0A1E4T7I9</accession>
<evidence type="ECO:0000256" key="2">
    <source>
        <dbReference type="ARBA" id="ARBA00023186"/>
    </source>
</evidence>
<dbReference type="GO" id="GO:0016272">
    <property type="term" value="C:prefoldin complex"/>
    <property type="evidence" value="ECO:0007669"/>
    <property type="project" value="UniProtKB-UniRule"/>
</dbReference>
<feature type="coiled-coil region" evidence="4">
    <location>
        <begin position="82"/>
        <end position="116"/>
    </location>
</feature>
<evidence type="ECO:0000313" key="5">
    <source>
        <dbReference type="EMBL" id="ODV87705.1"/>
    </source>
</evidence>
<protein>
    <recommendedName>
        <fullName evidence="3">Prefoldin subunit 4</fullName>
    </recommendedName>
</protein>
<comment type="similarity">
    <text evidence="1 3">Belongs to the prefoldin subunit beta family.</text>
</comment>
<comment type="function">
    <text evidence="3">Binds specifically to cytosolic chaperonin (c-CPN) and transfers target proteins to it. Binds to nascent polypeptide chain and promotes folding in an environment in which there are many competing pathways for nonnative proteins.</text>
</comment>
<evidence type="ECO:0000256" key="4">
    <source>
        <dbReference type="SAM" id="Coils"/>
    </source>
</evidence>
<organism evidence="5 6">
    <name type="scientific">[Candida] arabinofermentans NRRL YB-2248</name>
    <dbReference type="NCBI Taxonomy" id="983967"/>
    <lineage>
        <taxon>Eukaryota</taxon>
        <taxon>Fungi</taxon>
        <taxon>Dikarya</taxon>
        <taxon>Ascomycota</taxon>
        <taxon>Saccharomycotina</taxon>
        <taxon>Pichiomycetes</taxon>
        <taxon>Pichiales</taxon>
        <taxon>Pichiaceae</taxon>
        <taxon>Ogataea</taxon>
        <taxon>Ogataea/Candida clade</taxon>
    </lineage>
</organism>
<dbReference type="GO" id="GO:0005737">
    <property type="term" value="C:cytoplasm"/>
    <property type="evidence" value="ECO:0007669"/>
    <property type="project" value="TreeGrafter"/>
</dbReference>
<dbReference type="PANTHER" id="PTHR21100">
    <property type="entry name" value="PREFOLDIN SUBUNIT 4"/>
    <property type="match status" value="1"/>
</dbReference>
<sequence length="129" mass="14998">MELLPEGETNTTQVTWQDQQKINKFSLLVSKKDTLTTTLDNFKQEKEYIDDLSLEIELVDEDEKLNYKIGDSFILLKQSEIVNRLEISNDELDGNINKLQSEIDEIDDELNILKKQLYATFGNAINLER</sequence>
<proteinExistence type="inferred from homology"/>
<keyword evidence="4" id="KW-0175">Coiled coil</keyword>
<evidence type="ECO:0000256" key="1">
    <source>
        <dbReference type="ARBA" id="ARBA00008045"/>
    </source>
</evidence>
<keyword evidence="2 3" id="KW-0143">Chaperone</keyword>